<keyword evidence="3" id="KW-0443">Lipid metabolism</keyword>
<sequence length="247" mass="25934">MSDLSGKCAIVTGGARGIGSAIVLKLAGLGADVAIVDLLEAEAEDTVRKVEALGRKSVAVRCDISSSEDVKEMFETVKTALGGVHILINNAGITRDNLMLRMSDSDWDSVIKVNLTGTFNCCRVAAKHFIRQRSGRIVNLASVVGIMGNAGQVNYSSSKAGIIGLTKSVAKELAPRGVTVNAIAPGYIETEMTGKLPEEARSVFMSAIPLGRFGTVDDVANIVAFLVSDDANYITGQVIKVDGGMLM</sequence>
<dbReference type="InterPro" id="IPR036291">
    <property type="entry name" value="NAD(P)-bd_dom_sf"/>
</dbReference>
<keyword evidence="3" id="KW-0276">Fatty acid metabolism</keyword>
<dbReference type="PRINTS" id="PR00081">
    <property type="entry name" value="GDHRDH"/>
</dbReference>
<dbReference type="PANTHER" id="PTHR42879">
    <property type="entry name" value="3-OXOACYL-(ACYL-CARRIER-PROTEIN) REDUCTASE"/>
    <property type="match status" value="1"/>
</dbReference>
<keyword evidence="3" id="KW-0275">Fatty acid biosynthesis</keyword>
<dbReference type="Proteomes" id="UP001594288">
    <property type="component" value="Unassembled WGS sequence"/>
</dbReference>
<reference evidence="5 6" key="1">
    <citation type="submission" date="2024-09" db="EMBL/GenBank/DDBJ databases">
        <authorList>
            <person name="D'Angelo T."/>
        </authorList>
    </citation>
    <scope>NUCLEOTIDE SEQUENCE [LARGE SCALE GENOMIC DNA]</scope>
    <source>
        <strain evidence="5">SAG AM-311-F02</strain>
    </source>
</reference>
<dbReference type="NCBIfam" id="NF009466">
    <property type="entry name" value="PRK12826.1-2"/>
    <property type="match status" value="1"/>
</dbReference>
<dbReference type="InterPro" id="IPR057326">
    <property type="entry name" value="KR_dom"/>
</dbReference>
<comment type="catalytic activity">
    <reaction evidence="3">
        <text>a (3R)-hydroxyacyl-[ACP] + NADP(+) = a 3-oxoacyl-[ACP] + NADPH + H(+)</text>
        <dbReference type="Rhea" id="RHEA:17397"/>
        <dbReference type="Rhea" id="RHEA-COMP:9916"/>
        <dbReference type="Rhea" id="RHEA-COMP:9945"/>
        <dbReference type="ChEBI" id="CHEBI:15378"/>
        <dbReference type="ChEBI" id="CHEBI:57783"/>
        <dbReference type="ChEBI" id="CHEBI:58349"/>
        <dbReference type="ChEBI" id="CHEBI:78776"/>
        <dbReference type="ChEBI" id="CHEBI:78827"/>
        <dbReference type="EC" id="1.1.1.100"/>
    </reaction>
</comment>
<dbReference type="EC" id="1.1.1.100" evidence="3"/>
<dbReference type="Pfam" id="PF13561">
    <property type="entry name" value="adh_short_C2"/>
    <property type="match status" value="1"/>
</dbReference>
<accession>A0ABV6YP83</accession>
<dbReference type="InterPro" id="IPR020904">
    <property type="entry name" value="Sc_DH/Rdtase_CS"/>
</dbReference>
<comment type="subunit">
    <text evidence="3">Homotetramer.</text>
</comment>
<dbReference type="GO" id="GO:0004316">
    <property type="term" value="F:3-oxoacyl-[acyl-carrier-protein] reductase (NADPH) activity"/>
    <property type="evidence" value="ECO:0007669"/>
    <property type="project" value="UniProtKB-EC"/>
</dbReference>
<dbReference type="NCBIfam" id="TIGR01830">
    <property type="entry name" value="3oxo_ACP_reduc"/>
    <property type="match status" value="1"/>
</dbReference>
<comment type="similarity">
    <text evidence="1 3">Belongs to the short-chain dehydrogenases/reductases (SDR) family.</text>
</comment>
<keyword evidence="3" id="KW-0444">Lipid biosynthesis</keyword>
<keyword evidence="6" id="KW-1185">Reference proteome</keyword>
<dbReference type="InterPro" id="IPR011284">
    <property type="entry name" value="3oxo_ACP_reduc"/>
</dbReference>
<dbReference type="SMART" id="SM00822">
    <property type="entry name" value="PKS_KR"/>
    <property type="match status" value="1"/>
</dbReference>
<dbReference type="NCBIfam" id="NF004198">
    <property type="entry name" value="PRK05653.1-3"/>
    <property type="match status" value="1"/>
</dbReference>
<dbReference type="PRINTS" id="PR00080">
    <property type="entry name" value="SDRFAMILY"/>
</dbReference>
<dbReference type="PANTHER" id="PTHR42879:SF2">
    <property type="entry name" value="3-OXOACYL-[ACYL-CARRIER-PROTEIN] REDUCTASE FABG"/>
    <property type="match status" value="1"/>
</dbReference>
<dbReference type="CDD" id="cd05333">
    <property type="entry name" value="BKR_SDR_c"/>
    <property type="match status" value="1"/>
</dbReference>
<keyword evidence="2 3" id="KW-0560">Oxidoreductase</keyword>
<organism evidence="5 6">
    <name type="scientific">Eiseniibacteriota bacterium</name>
    <dbReference type="NCBI Taxonomy" id="2212470"/>
    <lineage>
        <taxon>Bacteria</taxon>
        <taxon>Candidatus Eiseniibacteriota</taxon>
    </lineage>
</organism>
<comment type="pathway">
    <text evidence="3">Lipid metabolism; fatty acid biosynthesis.</text>
</comment>
<evidence type="ECO:0000256" key="1">
    <source>
        <dbReference type="ARBA" id="ARBA00006484"/>
    </source>
</evidence>
<evidence type="ECO:0000313" key="5">
    <source>
        <dbReference type="EMBL" id="MFC1799877.1"/>
    </source>
</evidence>
<dbReference type="InterPro" id="IPR050259">
    <property type="entry name" value="SDR"/>
</dbReference>
<dbReference type="EMBL" id="JBHPEI010000039">
    <property type="protein sequence ID" value="MFC1799877.1"/>
    <property type="molecule type" value="Genomic_DNA"/>
</dbReference>
<dbReference type="InterPro" id="IPR002347">
    <property type="entry name" value="SDR_fam"/>
</dbReference>
<keyword evidence="3" id="KW-0521">NADP</keyword>
<gene>
    <name evidence="5" type="primary">fabG</name>
    <name evidence="5" type="ORF">ACFL2Z_03090</name>
</gene>
<evidence type="ECO:0000259" key="4">
    <source>
        <dbReference type="SMART" id="SM00822"/>
    </source>
</evidence>
<evidence type="ECO:0000256" key="3">
    <source>
        <dbReference type="RuleBase" id="RU366074"/>
    </source>
</evidence>
<protein>
    <recommendedName>
        <fullName evidence="3">3-oxoacyl-[acyl-carrier-protein] reductase</fullName>
        <ecNumber evidence="3">1.1.1.100</ecNumber>
    </recommendedName>
</protein>
<proteinExistence type="inferred from homology"/>
<comment type="caution">
    <text evidence="5">The sequence shown here is derived from an EMBL/GenBank/DDBJ whole genome shotgun (WGS) entry which is preliminary data.</text>
</comment>
<dbReference type="SUPFAM" id="SSF51735">
    <property type="entry name" value="NAD(P)-binding Rossmann-fold domains"/>
    <property type="match status" value="1"/>
</dbReference>
<name>A0ABV6YP83_UNCEI</name>
<dbReference type="PROSITE" id="PS00061">
    <property type="entry name" value="ADH_SHORT"/>
    <property type="match status" value="1"/>
</dbReference>
<feature type="domain" description="Ketoreductase" evidence="4">
    <location>
        <begin position="7"/>
        <end position="186"/>
    </location>
</feature>
<evidence type="ECO:0000256" key="2">
    <source>
        <dbReference type="ARBA" id="ARBA00023002"/>
    </source>
</evidence>
<dbReference type="NCBIfam" id="NF005559">
    <property type="entry name" value="PRK07231.1"/>
    <property type="match status" value="1"/>
</dbReference>
<dbReference type="Gene3D" id="3.40.50.720">
    <property type="entry name" value="NAD(P)-binding Rossmann-like Domain"/>
    <property type="match status" value="1"/>
</dbReference>
<comment type="function">
    <text evidence="3">Catalyzes the NADPH-dependent reduction of beta-ketoacyl-ACP substrates to beta-hydroxyacyl-ACP products, the first reductive step in the elongation cycle of fatty acid biosynthesis.</text>
</comment>
<evidence type="ECO:0000313" key="6">
    <source>
        <dbReference type="Proteomes" id="UP001594288"/>
    </source>
</evidence>